<feature type="non-terminal residue" evidence="1">
    <location>
        <position position="1"/>
    </location>
</feature>
<name>A0A151IHZ6_9HYME</name>
<accession>A0A151IHZ6</accession>
<organism evidence="1 2">
    <name type="scientific">Cyphomyrmex costatus</name>
    <dbReference type="NCBI Taxonomy" id="456900"/>
    <lineage>
        <taxon>Eukaryota</taxon>
        <taxon>Metazoa</taxon>
        <taxon>Ecdysozoa</taxon>
        <taxon>Arthropoda</taxon>
        <taxon>Hexapoda</taxon>
        <taxon>Insecta</taxon>
        <taxon>Pterygota</taxon>
        <taxon>Neoptera</taxon>
        <taxon>Endopterygota</taxon>
        <taxon>Hymenoptera</taxon>
        <taxon>Apocrita</taxon>
        <taxon>Aculeata</taxon>
        <taxon>Formicoidea</taxon>
        <taxon>Formicidae</taxon>
        <taxon>Myrmicinae</taxon>
        <taxon>Cyphomyrmex</taxon>
    </lineage>
</organism>
<dbReference type="Gene3D" id="3.60.10.10">
    <property type="entry name" value="Endonuclease/exonuclease/phosphatase"/>
    <property type="match status" value="1"/>
</dbReference>
<dbReference type="Proteomes" id="UP000078542">
    <property type="component" value="Unassembled WGS sequence"/>
</dbReference>
<sequence length="263" mass="32043">TYEKREGRSVIDFGIVNWKAWERVERFEVGCRGESDHQPIMIELGSYYERGKEKREEEQRFQDWSEEGTREYRKAIEEIERRGGGVKERWEELEREINKAVEFKKRRKRGGMGWCSWWDGECREKKRKMNRARRPMNECGENKWELLRERDIEVDEQERGEKVRASKSCASYRKVIGVPIYIRMCKRNEGKRLVKIARWRCGNEERGNKYWMKEEERKCRLCERERENVEHLKNRCEYVGEKGERDVDVLDEDGRLEESNGWR</sequence>
<dbReference type="AlphaFoldDB" id="A0A151IHZ6"/>
<evidence type="ECO:0008006" key="3">
    <source>
        <dbReference type="Google" id="ProtNLM"/>
    </source>
</evidence>
<keyword evidence="2" id="KW-1185">Reference proteome</keyword>
<proteinExistence type="predicted"/>
<reference evidence="1 2" key="1">
    <citation type="submission" date="2016-03" db="EMBL/GenBank/DDBJ databases">
        <title>Cyphomyrmex costatus WGS genome.</title>
        <authorList>
            <person name="Nygaard S."/>
            <person name="Hu H."/>
            <person name="Boomsma J."/>
            <person name="Zhang G."/>
        </authorList>
    </citation>
    <scope>NUCLEOTIDE SEQUENCE [LARGE SCALE GENOMIC DNA]</scope>
    <source>
        <strain evidence="1">MS0001</strain>
        <tissue evidence="1">Whole body</tissue>
    </source>
</reference>
<dbReference type="InterPro" id="IPR036691">
    <property type="entry name" value="Endo/exonu/phosph_ase_sf"/>
</dbReference>
<dbReference type="STRING" id="456900.A0A151IHZ6"/>
<evidence type="ECO:0000313" key="1">
    <source>
        <dbReference type="EMBL" id="KYN02028.1"/>
    </source>
</evidence>
<evidence type="ECO:0000313" key="2">
    <source>
        <dbReference type="Proteomes" id="UP000078542"/>
    </source>
</evidence>
<dbReference type="EMBL" id="KQ977545">
    <property type="protein sequence ID" value="KYN02028.1"/>
    <property type="molecule type" value="Genomic_DNA"/>
</dbReference>
<protein>
    <recommendedName>
        <fullName evidence="3">Endonuclease/exonuclease/phosphatase domain-containing protein</fullName>
    </recommendedName>
</protein>
<gene>
    <name evidence="1" type="ORF">ALC62_07141</name>
</gene>